<dbReference type="Gene3D" id="3.20.10.10">
    <property type="entry name" value="D-amino Acid Aminotransferase, subunit A, domain 2"/>
    <property type="match status" value="1"/>
</dbReference>
<dbReference type="PANTHER" id="PTHR42743:SF11">
    <property type="entry name" value="AMINODEOXYCHORISMATE LYASE"/>
    <property type="match status" value="1"/>
</dbReference>
<dbReference type="Pfam" id="PF01063">
    <property type="entry name" value="Aminotran_4"/>
    <property type="match status" value="1"/>
</dbReference>
<organism evidence="3 4">
    <name type="scientific">Peptostreptococcus equinus</name>
    <dbReference type="NCBI Taxonomy" id="3003601"/>
    <lineage>
        <taxon>Bacteria</taxon>
        <taxon>Bacillati</taxon>
        <taxon>Bacillota</taxon>
        <taxon>Clostridia</taxon>
        <taxon>Peptostreptococcales</taxon>
        <taxon>Peptostreptococcaceae</taxon>
        <taxon>Peptostreptococcus</taxon>
    </lineage>
</organism>
<dbReference type="GO" id="GO:0008483">
    <property type="term" value="F:transaminase activity"/>
    <property type="evidence" value="ECO:0007669"/>
    <property type="project" value="UniProtKB-KW"/>
</dbReference>
<gene>
    <name evidence="3" type="ORF">O0R46_06990</name>
</gene>
<reference evidence="3" key="1">
    <citation type="submission" date="2022-12" db="EMBL/GenBank/DDBJ databases">
        <title>Peptostreptococcus.</title>
        <authorList>
            <person name="Lee S.H."/>
        </authorList>
    </citation>
    <scope>NUCLEOTIDE SEQUENCE</scope>
    <source>
        <strain evidence="3">CBA3647</strain>
    </source>
</reference>
<dbReference type="InterPro" id="IPR050571">
    <property type="entry name" value="Class-IV_PLP-Dep_Aminotrnsfr"/>
</dbReference>
<comment type="similarity">
    <text evidence="2">Belongs to the class-IV pyridoxal-phosphate-dependent aminotransferase family.</text>
</comment>
<dbReference type="CDD" id="cd00449">
    <property type="entry name" value="PLPDE_IV"/>
    <property type="match status" value="1"/>
</dbReference>
<sequence>MDKFIKLDEGYKFGIGLFETIHVKNRKAIFLDKHLERLNSSLEFFSINKKISKEEVLNYLNENIFNRNIESETKKNEVINMINFVLKIMVSSENTVFELRNYTYNQKDYDKGFVLGISKILRSNTSPFVYHKTLNYGECIYEKRKALEDNKNDFIFLNSDNEICECTSSNIFFVKDNKIFTPKIECGLLNGTVRDFVIENFEVSQVIIAVEQLENFDECFLTNSLMGVMPVKSVGKIIFKKHNTANIVRDKYKASL</sequence>
<dbReference type="PANTHER" id="PTHR42743">
    <property type="entry name" value="AMINO-ACID AMINOTRANSFERASE"/>
    <property type="match status" value="1"/>
</dbReference>
<keyword evidence="4" id="KW-1185">Reference proteome</keyword>
<dbReference type="InterPro" id="IPR043131">
    <property type="entry name" value="BCAT-like_N"/>
</dbReference>
<evidence type="ECO:0000313" key="4">
    <source>
        <dbReference type="Proteomes" id="UP001164187"/>
    </source>
</evidence>
<dbReference type="Proteomes" id="UP001164187">
    <property type="component" value="Chromosome"/>
</dbReference>
<dbReference type="InterPro" id="IPR001544">
    <property type="entry name" value="Aminotrans_IV"/>
</dbReference>
<comment type="cofactor">
    <cofactor evidence="1">
        <name>pyridoxal 5'-phosphate</name>
        <dbReference type="ChEBI" id="CHEBI:597326"/>
    </cofactor>
</comment>
<dbReference type="EMBL" id="CP114052">
    <property type="protein sequence ID" value="WAW14348.1"/>
    <property type="molecule type" value="Genomic_DNA"/>
</dbReference>
<proteinExistence type="inferred from homology"/>
<keyword evidence="3" id="KW-0032">Aminotransferase</keyword>
<accession>A0ABY7JQA6</accession>
<dbReference type="Gene3D" id="3.30.470.10">
    <property type="match status" value="1"/>
</dbReference>
<dbReference type="InterPro" id="IPR036038">
    <property type="entry name" value="Aminotransferase-like"/>
</dbReference>
<evidence type="ECO:0000256" key="2">
    <source>
        <dbReference type="ARBA" id="ARBA00009320"/>
    </source>
</evidence>
<dbReference type="RefSeq" id="WP_269311017.1">
    <property type="nucleotide sequence ID" value="NZ_CP114052.1"/>
</dbReference>
<protein>
    <submittedName>
        <fullName evidence="3">Aminotransferase class IV</fullName>
    </submittedName>
</protein>
<dbReference type="SUPFAM" id="SSF56752">
    <property type="entry name" value="D-aminoacid aminotransferase-like PLP-dependent enzymes"/>
    <property type="match status" value="1"/>
</dbReference>
<keyword evidence="3" id="KW-0808">Transferase</keyword>
<dbReference type="InterPro" id="IPR043132">
    <property type="entry name" value="BCAT-like_C"/>
</dbReference>
<name>A0ABY7JQA6_9FIRM</name>
<evidence type="ECO:0000256" key="1">
    <source>
        <dbReference type="ARBA" id="ARBA00001933"/>
    </source>
</evidence>
<evidence type="ECO:0000313" key="3">
    <source>
        <dbReference type="EMBL" id="WAW14348.1"/>
    </source>
</evidence>